<accession>A0A834W7Z1</accession>
<organism evidence="4 5">
    <name type="scientific">Senna tora</name>
    <dbReference type="NCBI Taxonomy" id="362788"/>
    <lineage>
        <taxon>Eukaryota</taxon>
        <taxon>Viridiplantae</taxon>
        <taxon>Streptophyta</taxon>
        <taxon>Embryophyta</taxon>
        <taxon>Tracheophyta</taxon>
        <taxon>Spermatophyta</taxon>
        <taxon>Magnoliopsida</taxon>
        <taxon>eudicotyledons</taxon>
        <taxon>Gunneridae</taxon>
        <taxon>Pentapetalae</taxon>
        <taxon>rosids</taxon>
        <taxon>fabids</taxon>
        <taxon>Fabales</taxon>
        <taxon>Fabaceae</taxon>
        <taxon>Caesalpinioideae</taxon>
        <taxon>Cassia clade</taxon>
        <taxon>Senna</taxon>
    </lineage>
</organism>
<protein>
    <submittedName>
        <fullName evidence="4">Remorin-like isoform X1</fullName>
    </submittedName>
</protein>
<feature type="compositionally biased region" description="Polar residues" evidence="2">
    <location>
        <begin position="147"/>
        <end position="156"/>
    </location>
</feature>
<comment type="similarity">
    <text evidence="1">Belongs to the remorin family.</text>
</comment>
<evidence type="ECO:0000259" key="3">
    <source>
        <dbReference type="Pfam" id="PF03763"/>
    </source>
</evidence>
<dbReference type="PANTHER" id="PTHR31471:SF51">
    <property type="entry name" value="REMORIN FAMILY PROTEIN"/>
    <property type="match status" value="1"/>
</dbReference>
<evidence type="ECO:0000256" key="2">
    <source>
        <dbReference type="SAM" id="MobiDB-lite"/>
    </source>
</evidence>
<feature type="domain" description="Remorin C-terminal" evidence="3">
    <location>
        <begin position="307"/>
        <end position="413"/>
    </location>
</feature>
<feature type="compositionally biased region" description="Basic and acidic residues" evidence="2">
    <location>
        <begin position="238"/>
        <end position="254"/>
    </location>
</feature>
<name>A0A834W7Z1_9FABA</name>
<evidence type="ECO:0000256" key="1">
    <source>
        <dbReference type="ARBA" id="ARBA00005711"/>
    </source>
</evidence>
<dbReference type="OrthoDB" id="1879425at2759"/>
<dbReference type="Pfam" id="PF03763">
    <property type="entry name" value="Remorin_C"/>
    <property type="match status" value="1"/>
</dbReference>
<feature type="compositionally biased region" description="Low complexity" evidence="2">
    <location>
        <begin position="184"/>
        <end position="195"/>
    </location>
</feature>
<dbReference type="EMBL" id="JAAIUW010000011">
    <property type="protein sequence ID" value="KAF7809061.1"/>
    <property type="molecule type" value="Genomic_DNA"/>
</dbReference>
<comment type="caution">
    <text evidence="4">The sequence shown here is derived from an EMBL/GenBank/DDBJ whole genome shotgun (WGS) entry which is preliminary data.</text>
</comment>
<keyword evidence="5" id="KW-1185">Reference proteome</keyword>
<proteinExistence type="inferred from homology"/>
<dbReference type="Proteomes" id="UP000634136">
    <property type="component" value="Unassembled WGS sequence"/>
</dbReference>
<dbReference type="PANTHER" id="PTHR31471">
    <property type="entry name" value="OS02G0116800 PROTEIN"/>
    <property type="match status" value="1"/>
</dbReference>
<feature type="region of interest" description="Disordered" evidence="2">
    <location>
        <begin position="147"/>
        <end position="319"/>
    </location>
</feature>
<dbReference type="InterPro" id="IPR005516">
    <property type="entry name" value="Remorin_C"/>
</dbReference>
<dbReference type="AlphaFoldDB" id="A0A834W7Z1"/>
<feature type="compositionally biased region" description="Basic and acidic residues" evidence="2">
    <location>
        <begin position="350"/>
        <end position="369"/>
    </location>
</feature>
<feature type="region of interest" description="Disordered" evidence="2">
    <location>
        <begin position="337"/>
        <end position="369"/>
    </location>
</feature>
<evidence type="ECO:0000313" key="4">
    <source>
        <dbReference type="EMBL" id="KAF7809061.1"/>
    </source>
</evidence>
<sequence>MKEANDCSILIEAALEYSHANLKQNLPSFQCKTQFQILQIFGAEQDKEADLGGGKDQKIPLHKTQSFKDKKKAQNWFQRQFSRNMSHDHDSLEIERATAIAAAVLAISSQEFSEEKKKKKINEDPEGSFTKIKSKVGGVIISQPGSLSKRFSGSFRSSDDQGNKASIFPSRDEKKPEKALTLVSSSSMKKTSTSSEQLNTQDHTKPEAPPPRKTPTFGDKNLKNIDDVPAPKRTPTFGDKKLKNIDDTKPRSPEPKFAPPVQSASSRPILPPPPPPHIRNTSIEPGPVRPPTPPMDTKRQTPTRVSAMEAKANAWEREELEKIKQRYEKLKETIDSWESKKKAKARRKLEKKEQKSDSEGKKARSYEKFQSEMQYINGIAGGARAQAEERRRNEELKVKEKANIIRTTGKLPATCPCF</sequence>
<evidence type="ECO:0000313" key="5">
    <source>
        <dbReference type="Proteomes" id="UP000634136"/>
    </source>
</evidence>
<reference evidence="4" key="1">
    <citation type="submission" date="2020-09" db="EMBL/GenBank/DDBJ databases">
        <title>Genome-Enabled Discovery of Anthraquinone Biosynthesis in Senna tora.</title>
        <authorList>
            <person name="Kang S.-H."/>
            <person name="Pandey R.P."/>
            <person name="Lee C.-M."/>
            <person name="Sim J.-S."/>
            <person name="Jeong J.-T."/>
            <person name="Choi B.-S."/>
            <person name="Jung M."/>
            <person name="Ginzburg D."/>
            <person name="Zhao K."/>
            <person name="Won S.Y."/>
            <person name="Oh T.-J."/>
            <person name="Yu Y."/>
            <person name="Kim N.-H."/>
            <person name="Lee O.R."/>
            <person name="Lee T.-H."/>
            <person name="Bashyal P."/>
            <person name="Kim T.-S."/>
            <person name="Lee W.-H."/>
            <person name="Kawkins C."/>
            <person name="Kim C.-K."/>
            <person name="Kim J.S."/>
            <person name="Ahn B.O."/>
            <person name="Rhee S.Y."/>
            <person name="Sohng J.K."/>
        </authorList>
    </citation>
    <scope>NUCLEOTIDE SEQUENCE</scope>
    <source>
        <tissue evidence="4">Leaf</tissue>
    </source>
</reference>
<feature type="compositionally biased region" description="Basic and acidic residues" evidence="2">
    <location>
        <begin position="220"/>
        <end position="230"/>
    </location>
</feature>
<gene>
    <name evidence="4" type="ORF">G2W53_035804</name>
</gene>